<keyword evidence="5" id="KW-1185">Reference proteome</keyword>
<reference evidence="4 5" key="1">
    <citation type="submission" date="2019-12" db="EMBL/GenBank/DDBJ databases">
        <title>Mucilaginibacter sp. HMF7410 genome sequencing and assembly.</title>
        <authorList>
            <person name="Kang H."/>
            <person name="Cha I."/>
            <person name="Kim H."/>
            <person name="Joh K."/>
        </authorList>
    </citation>
    <scope>NUCLEOTIDE SEQUENCE [LARGE SCALE GENOMIC DNA]</scope>
    <source>
        <strain evidence="4 5">HMF7410</strain>
    </source>
</reference>
<evidence type="ECO:0000313" key="4">
    <source>
        <dbReference type="EMBL" id="MVN22711.1"/>
    </source>
</evidence>
<dbReference type="RefSeq" id="WP_157568243.1">
    <property type="nucleotide sequence ID" value="NZ_WPIK01000013.1"/>
</dbReference>
<dbReference type="EMBL" id="WPIK01000013">
    <property type="protein sequence ID" value="MVN22711.1"/>
    <property type="molecule type" value="Genomic_DNA"/>
</dbReference>
<dbReference type="SUPFAM" id="SSF82153">
    <property type="entry name" value="FAS1 domain"/>
    <property type="match status" value="3"/>
</dbReference>
<dbReference type="SMART" id="SM00554">
    <property type="entry name" value="FAS1"/>
    <property type="match status" value="2"/>
</dbReference>
<dbReference type="PROSITE" id="PS50213">
    <property type="entry name" value="FAS1"/>
    <property type="match status" value="2"/>
</dbReference>
<comment type="caution">
    <text evidence="4">The sequence shown here is derived from an EMBL/GenBank/DDBJ whole genome shotgun (WGS) entry which is preliminary data.</text>
</comment>
<dbReference type="InterPro" id="IPR050904">
    <property type="entry name" value="Adhesion/Biosynth-related"/>
</dbReference>
<dbReference type="AlphaFoldDB" id="A0A7K1SZG9"/>
<keyword evidence="2" id="KW-0732">Signal</keyword>
<sequence length="741" mass="82028">MNRYIHRLLVFLSLLLIMSACRKKAFDDFYGRPDNLAPAIYQQLQARGNFTNLLACIDKSGYKNNLSSAGYWTFFAPNDDAFKQYFTDHNIQNVGQIDSVTMRKIVTYSLVYNAFQTDHIADFQSSAGWVANSAFKRRTAYYDGVYASASSPTGYALSSNRNGSYVAGDNNNKYIPYFYSSFMAARGLTATDYNYFYPNSAYTGFNVDAGAVVNKNIVAENGVIHEVNRVVTPLPSLEQYLSSNTNYSAFQQLYEKYMVSYVPSTDATHVYQVRTGTTNQVDIKTYSPTLGFSPNNENYVKLQDNDGQSDGYSLIVPNNTAFNTYMTEVILENYKSIDKLPISIITDLLNAHMWQTTVWPSKFSTTNNVQGEPARFNASTDIIDKKVCSNGIFYGSNKVQLANVFNSVYARPYLDPNYSLMTRALDLSLKYIIINPSIKVTLFMLSDATLRSYGFDYSTASSAFTYTAPGTTTTVIGSTAQNMLLRILNTHVVLTPNGELNNLSGSGIVETYGGEYIKYSNNSVQASGNTDNTDPNKQSIKVTSSRTTSNGPVYYLNGDALIYTNNNVGFHIAKYAAKSTDPFYSFYQYLINCPLYTASTQSINGIQTGVNYTIFIPTNTAIQDAINKGWLPNNGTTTAGNKNPQYNPTSQADKDLVSRFIQYHILNKTTVAPDGKKSGIFPTLLTTSTGDPATFTVANSLGSMQITDATGGVANLVPSTSNVLSNYTVIHQIDTFLKYKY</sequence>
<feature type="domain" description="FAS1" evidence="3">
    <location>
        <begin position="570"/>
        <end position="737"/>
    </location>
</feature>
<proteinExistence type="predicted"/>
<accession>A0A7K1SZG9</accession>
<feature type="region of interest" description="Disordered" evidence="1">
    <location>
        <begin position="525"/>
        <end position="547"/>
    </location>
</feature>
<dbReference type="Proteomes" id="UP000462014">
    <property type="component" value="Unassembled WGS sequence"/>
</dbReference>
<protein>
    <recommendedName>
        <fullName evidence="3">FAS1 domain-containing protein</fullName>
    </recommendedName>
</protein>
<dbReference type="InterPro" id="IPR000782">
    <property type="entry name" value="FAS1_domain"/>
</dbReference>
<feature type="signal peptide" evidence="2">
    <location>
        <begin position="1"/>
        <end position="25"/>
    </location>
</feature>
<evidence type="ECO:0000256" key="1">
    <source>
        <dbReference type="SAM" id="MobiDB-lite"/>
    </source>
</evidence>
<dbReference type="PANTHER" id="PTHR10900">
    <property type="entry name" value="PERIOSTIN-RELATED"/>
    <property type="match status" value="1"/>
</dbReference>
<evidence type="ECO:0000313" key="5">
    <source>
        <dbReference type="Proteomes" id="UP000462014"/>
    </source>
</evidence>
<evidence type="ECO:0000256" key="2">
    <source>
        <dbReference type="SAM" id="SignalP"/>
    </source>
</evidence>
<gene>
    <name evidence="4" type="ORF">GO621_14365</name>
</gene>
<name>A0A7K1SZG9_9SPHI</name>
<dbReference type="PANTHER" id="PTHR10900:SF77">
    <property type="entry name" value="FI19380P1"/>
    <property type="match status" value="1"/>
</dbReference>
<dbReference type="PROSITE" id="PS51257">
    <property type="entry name" value="PROKAR_LIPOPROTEIN"/>
    <property type="match status" value="1"/>
</dbReference>
<feature type="chain" id="PRO_5029771260" description="FAS1 domain-containing protein" evidence="2">
    <location>
        <begin position="26"/>
        <end position="741"/>
    </location>
</feature>
<evidence type="ECO:0000259" key="3">
    <source>
        <dbReference type="PROSITE" id="PS50213"/>
    </source>
</evidence>
<organism evidence="4 5">
    <name type="scientific">Mucilaginibacter arboris</name>
    <dbReference type="NCBI Taxonomy" id="2682090"/>
    <lineage>
        <taxon>Bacteria</taxon>
        <taxon>Pseudomonadati</taxon>
        <taxon>Bacteroidota</taxon>
        <taxon>Sphingobacteriia</taxon>
        <taxon>Sphingobacteriales</taxon>
        <taxon>Sphingobacteriaceae</taxon>
        <taxon>Mucilaginibacter</taxon>
    </lineage>
</organism>
<dbReference type="InterPro" id="IPR036378">
    <property type="entry name" value="FAS1_dom_sf"/>
</dbReference>
<dbReference type="Gene3D" id="2.30.180.10">
    <property type="entry name" value="FAS1 domain"/>
    <property type="match status" value="2"/>
</dbReference>
<feature type="domain" description="FAS1" evidence="3">
    <location>
        <begin position="37"/>
        <end position="231"/>
    </location>
</feature>
<dbReference type="Pfam" id="PF02469">
    <property type="entry name" value="Fasciclin"/>
    <property type="match status" value="2"/>
</dbReference>